<gene>
    <name evidence="6" type="ORF">OKIOD_LOCUS7310</name>
</gene>
<name>A0ABN7SIY5_OIKDI</name>
<dbReference type="PANTHER" id="PTHR10353">
    <property type="entry name" value="GLYCOSYL HYDROLASE"/>
    <property type="match status" value="1"/>
</dbReference>
<proteinExistence type="inferred from homology"/>
<dbReference type="PROSITE" id="PS00653">
    <property type="entry name" value="GLYCOSYL_HYDROL_F1_2"/>
    <property type="match status" value="2"/>
</dbReference>
<evidence type="ECO:0000313" key="6">
    <source>
        <dbReference type="EMBL" id="CAG5098530.1"/>
    </source>
</evidence>
<dbReference type="Proteomes" id="UP001158576">
    <property type="component" value="Chromosome XSR"/>
</dbReference>
<dbReference type="InterPro" id="IPR001360">
    <property type="entry name" value="Glyco_hydro_1"/>
</dbReference>
<dbReference type="SUPFAM" id="SSF51445">
    <property type="entry name" value="(Trans)glycosidases"/>
    <property type="match status" value="5"/>
</dbReference>
<keyword evidence="2" id="KW-0378">Hydrolase</keyword>
<dbReference type="PANTHER" id="PTHR10353:SF36">
    <property type="entry name" value="LP05116P"/>
    <property type="match status" value="1"/>
</dbReference>
<dbReference type="EMBL" id="OU015569">
    <property type="protein sequence ID" value="CAG5098530.1"/>
    <property type="molecule type" value="Genomic_DNA"/>
</dbReference>
<keyword evidence="3" id="KW-0326">Glycosidase</keyword>
<protein>
    <submittedName>
        <fullName evidence="6">Oidioi.mRNA.OKI2018_I69.XSR.g15752.t1.cds</fullName>
    </submittedName>
</protein>
<reference evidence="6 7" key="1">
    <citation type="submission" date="2021-04" db="EMBL/GenBank/DDBJ databases">
        <authorList>
            <person name="Bliznina A."/>
        </authorList>
    </citation>
    <scope>NUCLEOTIDE SEQUENCE [LARGE SCALE GENOMIC DNA]</scope>
</reference>
<evidence type="ECO:0000256" key="2">
    <source>
        <dbReference type="ARBA" id="ARBA00022801"/>
    </source>
</evidence>
<feature type="transmembrane region" description="Helical" evidence="4">
    <location>
        <begin position="2507"/>
        <end position="2530"/>
    </location>
</feature>
<organism evidence="6 7">
    <name type="scientific">Oikopleura dioica</name>
    <name type="common">Tunicate</name>
    <dbReference type="NCBI Taxonomy" id="34765"/>
    <lineage>
        <taxon>Eukaryota</taxon>
        <taxon>Metazoa</taxon>
        <taxon>Chordata</taxon>
        <taxon>Tunicata</taxon>
        <taxon>Appendicularia</taxon>
        <taxon>Copelata</taxon>
        <taxon>Oikopleuridae</taxon>
        <taxon>Oikopleura</taxon>
    </lineage>
</organism>
<dbReference type="Pfam" id="PF00232">
    <property type="entry name" value="Glyco_hydro_1"/>
    <property type="match status" value="6"/>
</dbReference>
<accession>A0ABN7SIY5</accession>
<dbReference type="InterPro" id="IPR017853">
    <property type="entry name" value="GH"/>
</dbReference>
<feature type="chain" id="PRO_5046727100" evidence="5">
    <location>
        <begin position="21"/>
        <end position="2542"/>
    </location>
</feature>
<feature type="signal peptide" evidence="5">
    <location>
        <begin position="1"/>
        <end position="20"/>
    </location>
</feature>
<keyword evidence="4" id="KW-1133">Transmembrane helix</keyword>
<dbReference type="Gene3D" id="3.20.20.80">
    <property type="entry name" value="Glycosidases"/>
    <property type="match status" value="6"/>
</dbReference>
<evidence type="ECO:0000256" key="5">
    <source>
        <dbReference type="SAM" id="SignalP"/>
    </source>
</evidence>
<keyword evidence="4" id="KW-0472">Membrane</keyword>
<dbReference type="PRINTS" id="PR00131">
    <property type="entry name" value="GLHYDRLASE1"/>
</dbReference>
<dbReference type="InterPro" id="IPR033132">
    <property type="entry name" value="GH_1_N_CS"/>
</dbReference>
<comment type="similarity">
    <text evidence="1">Belongs to the glycosyl hydrolase 1 family.</text>
</comment>
<evidence type="ECO:0000256" key="1">
    <source>
        <dbReference type="ARBA" id="ARBA00010838"/>
    </source>
</evidence>
<evidence type="ECO:0000256" key="4">
    <source>
        <dbReference type="SAM" id="Phobius"/>
    </source>
</evidence>
<keyword evidence="4" id="KW-0812">Transmembrane</keyword>
<evidence type="ECO:0000256" key="3">
    <source>
        <dbReference type="ARBA" id="ARBA00023295"/>
    </source>
</evidence>
<keyword evidence="5" id="KW-0732">Signal</keyword>
<evidence type="ECO:0000313" key="7">
    <source>
        <dbReference type="Proteomes" id="UP001158576"/>
    </source>
</evidence>
<sequence length="2542" mass="289127">MWFFTTLFLGLSASAPKTDSIANFKDEDHWTRDKASSASLDESVLLGATTSAFQIEGAHQSDGKVMSIIDTYMQTLVENDEFFYPLDAADSYNNVERDIQNLKDIGAKSYSFSIASTRILADINGEANLKGLEYYRGILADLKSNGILPVVTLMDGDYPQAIEDKGGVRDPVFVEYFAQYSKIIFDNFANDADISWVTINNPQDFCTLGFTAQAAPNATDIVSGPYTCGHFMLLAHAKAVEQFRNGNFQGKIGINLLAPWGEPRSWEDAEHVDAAVRFLDFRLGWMAEPIFGSGDYPENMKMLVAKNNPPGTLPEFSEEEKALLQGSADFLGLDYYGAYVVHNNTALVERECAFLCDSEVLVIEDWRSRFDEDGSPIVYYGLKRVLKYIKDTFNNPEIFINELGASFTADYNDVQRINFLQGHLSQIQRARSEFSARVTRIHFFSLMDGLEYENGFLQTYGLFKTNYLASDKRTSIRRTGEWIRDWDRSFPQDERPSDSVKLENLFFGSATSAFQHESILVADRAWTVWDLMGIRGPQNSANILDHMEDDAKLMKKMKMTHYFFTISWARVFRNGFNETAMADQEILDLYRKYIEVLKANDIIPIVGLYNWDLPRDVVSEFEGWTTDEGVASFVRYGKAVVDEYGDLVDYWVTLNQPQRELMMSYELGLTPPMRPIGAPGVQAYKVAKNMLLGHADIYNYFKSRNYPGKMGISLSGDFHIPFSKTEDDIASAKLANEFFIDWLLHPLIDGKWPESMSENIHPITIGDGPSIKRLPAITIQEQNKLRGSFDFLGVEHGNYRMTAAGEPKTDINEISYAADRNVQEVLPWNSQQTSNLLQRVSYSSETVYDVLKYISNQTSKPIILMSGIAGESAAIDALEKRRGGIVDTARTTDEMMIQFTEATITQLSRAKQEGVNVIGYIHWNFVDGYQWITQNGEAWGLVGLDWSNASRERIVKPFGNWFTEFISNSLSSRRPERDYLSTVGKIDYWERDQIYVGKLPSSFGFGSATASYQVEGAWDEDGKGMNIWDWWVRYPITLPDGNEAERCRVMNCDTGDIACDSYHNIGFSINWARLFPDGYVNHEPLDGGVNYYNNLIDALLAEGIQPMVTLFHWDLPLKLQEDFDGFDSPNIQQIFADYAEVCFILFGDRVKHWFTFNEPHSYCWQGHDTGMFPPGMGDITGRNYYKCAHNMILSHAYAYKRYQDNYSSQGGLISITIDAFWAEPADKWSDADIDAAQRYLVHTIAHYVEPFYNGDYPPEMIERIQRISLAEGLEESRLPSFTEEEKSVLEGSIDFYSLQMYTSREVSAVPEDSQAYLDLKTKVEKFIEENKGTERKDLADLIQELAYWFRPGWYGDIGAWTAVDLEWESAESSWLQHTPWGLRRMLNWVHLRFPNSGGIWITENGWSDTADKTDPQRFMNIYQSFNEILKAIEVDGVEVHGTCIWSLMDNFEWTAGYNDSFGMYHVEFGEENPETWAKTSVPRVANLIADPSFEDPMQILEDTFTFGYFPADFVWGGYSNAYETEKRGQSEQTGETLWDVHQVHLIESSEIELTNQWTPPTLAADTLNHIREDIQTIKDLKLKSYTFSVSWSRLFPNDDTTLSTFQLDKYVELAEGLKNAGIEPIIALYNWDMPQRFFENGGNGWDGDVVGRILPAFRDYTDAVVKATRHVVKKFIPFQNVGREVFDGYTDVNYPPKSATSENSALRVFSVISNIYLGHIVAHTQIKRNCGDCEIGFAFDPHSFVIPADENDALDVAASRRYNDFVSGSLLLPMTEGKWPESVTATFPDLNPPSTVNDPGLFDFITVSYETTGLATFADEVYLKEGDVSTLSSHGNFWDAVGVKRYNDFISYQSAKKEQRYNPKGFHEFINAFLPENLGSQKFSLNIEWSSTSDYPTKLTGDSVIPEVNEGWGIGRSKYVNDEHQMYYFSTTINQVLYAVKTGVSVTGLSFNVFDKWNFGSMTHTADGLVRVDMSSSNRERTVKDSGWYLADLIEVNGYEERKQNCFYKAERDDFSGGSFPDDFEWSLATASYQIEGGWDEDGKGLNTWDVFSHWRKNDSLVSEIEIVPECRIDNCDNGDIACDSYHKWREDVQMIKDLGVTLYRFSLSWTRIIPTGYVEDGINQAGIDYYNNLINELIANGIEPVVTLYHWDLPQQLHDDFRGWLDYESGKMVKAFVDFSDVAFNAFGDRVKRWITLNEPAVQAREAYGTGEMAPGWVGQPYWCGHTMLLAHAESYHLYDQKYRQQQGGIIGITLSSGFAEGQQPWDPEYWRSAMYAVDFDLGWFAEPIFGSGDYPQRVKDKNGNITLSDIIRDLDVDIKELPNFPGDNLEALQDFVQEFLDTFLPSFTEAQKARIRGSSDFFGLNHYTSSLSKPSDGYPENGVSDQEGPEINLDDKARTDFYQNYIGQMLRAINEDDVNVRMYTAWSLMDNFEWARGFSERFGLHWVDYTDPERPRYRKDSSYCIEHIARTNSVPGSNTTEYETCGKNLKEGGVSTENDNDDDGLGVGGIVGIAVGCFLFGSLLSFLLTRFCCRDKVSSA</sequence>
<keyword evidence="7" id="KW-1185">Reference proteome</keyword>